<dbReference type="Proteomes" id="UP000630142">
    <property type="component" value="Unassembled WGS sequence"/>
</dbReference>
<dbReference type="AlphaFoldDB" id="A0A8J3GKG5"/>
<dbReference type="InterPro" id="IPR012675">
    <property type="entry name" value="Beta-grasp_dom_sf"/>
</dbReference>
<keyword evidence="3" id="KW-1185">Reference proteome</keyword>
<evidence type="ECO:0000256" key="1">
    <source>
        <dbReference type="SAM" id="MobiDB-lite"/>
    </source>
</evidence>
<comment type="caution">
    <text evidence="2">The sequence shown here is derived from an EMBL/GenBank/DDBJ whole genome shotgun (WGS) entry which is preliminary data.</text>
</comment>
<sequence length="99" mass="11063">MTISEQVPNTSSTSRPVKLVYFAWVRERIGVAQEEMAIPSSVVTVRDLLHWLKDRGEGYEQALQVPDVIRVALDHEHADHDEPIGNAREIGLFPPMTGG</sequence>
<dbReference type="NCBIfam" id="TIGR01682">
    <property type="entry name" value="moaD"/>
    <property type="match status" value="1"/>
</dbReference>
<name>A0A8J3GKG5_9HYPH</name>
<protein>
    <submittedName>
        <fullName evidence="2">Molybdopterin synthase sulfur carrier subunit</fullName>
    </submittedName>
</protein>
<dbReference type="SUPFAM" id="SSF54285">
    <property type="entry name" value="MoaD/ThiS"/>
    <property type="match status" value="1"/>
</dbReference>
<dbReference type="RefSeq" id="WP_189501458.1">
    <property type="nucleotide sequence ID" value="NZ_BMZQ01000001.1"/>
</dbReference>
<dbReference type="InterPro" id="IPR003749">
    <property type="entry name" value="ThiS/MoaD-like"/>
</dbReference>
<accession>A0A8J3GKG5</accession>
<proteinExistence type="predicted"/>
<gene>
    <name evidence="2" type="primary">moaD</name>
    <name evidence="2" type="ORF">GCM10016234_05210</name>
</gene>
<dbReference type="CDD" id="cd00754">
    <property type="entry name" value="Ubl_MoaD"/>
    <property type="match status" value="1"/>
</dbReference>
<dbReference type="Pfam" id="PF02597">
    <property type="entry name" value="ThiS"/>
    <property type="match status" value="1"/>
</dbReference>
<organism evidence="2 3">
    <name type="scientific">Tianweitania populi</name>
    <dbReference type="NCBI Taxonomy" id="1607949"/>
    <lineage>
        <taxon>Bacteria</taxon>
        <taxon>Pseudomonadati</taxon>
        <taxon>Pseudomonadota</taxon>
        <taxon>Alphaproteobacteria</taxon>
        <taxon>Hyphomicrobiales</taxon>
        <taxon>Phyllobacteriaceae</taxon>
        <taxon>Tianweitania</taxon>
    </lineage>
</organism>
<dbReference type="Gene3D" id="3.10.20.30">
    <property type="match status" value="1"/>
</dbReference>
<dbReference type="InterPro" id="IPR016155">
    <property type="entry name" value="Mopterin_synth/thiamin_S_b"/>
</dbReference>
<evidence type="ECO:0000313" key="2">
    <source>
        <dbReference type="EMBL" id="GHD07114.1"/>
    </source>
</evidence>
<reference evidence="2" key="2">
    <citation type="submission" date="2020-09" db="EMBL/GenBank/DDBJ databases">
        <authorList>
            <person name="Sun Q."/>
            <person name="Kim S."/>
        </authorList>
    </citation>
    <scope>NUCLEOTIDE SEQUENCE</scope>
    <source>
        <strain evidence="2">KCTC 42249</strain>
    </source>
</reference>
<dbReference type="EMBL" id="BMZQ01000001">
    <property type="protein sequence ID" value="GHD07114.1"/>
    <property type="molecule type" value="Genomic_DNA"/>
</dbReference>
<evidence type="ECO:0000313" key="3">
    <source>
        <dbReference type="Proteomes" id="UP000630142"/>
    </source>
</evidence>
<reference evidence="2" key="1">
    <citation type="journal article" date="2014" name="Int. J. Syst. Evol. Microbiol.">
        <title>Complete genome sequence of Corynebacterium casei LMG S-19264T (=DSM 44701T), isolated from a smear-ripened cheese.</title>
        <authorList>
            <consortium name="US DOE Joint Genome Institute (JGI-PGF)"/>
            <person name="Walter F."/>
            <person name="Albersmeier A."/>
            <person name="Kalinowski J."/>
            <person name="Ruckert C."/>
        </authorList>
    </citation>
    <scope>NUCLEOTIDE SEQUENCE</scope>
    <source>
        <strain evidence="2">KCTC 42249</strain>
    </source>
</reference>
<feature type="region of interest" description="Disordered" evidence="1">
    <location>
        <begin position="80"/>
        <end position="99"/>
    </location>
</feature>